<feature type="domain" description="Polymerase beta nucleotidyltransferase" evidence="1">
    <location>
        <begin position="119"/>
        <end position="213"/>
    </location>
</feature>
<dbReference type="GeneID" id="73902002"/>
<dbReference type="InterPro" id="IPR011991">
    <property type="entry name" value="ArsR-like_HTH"/>
</dbReference>
<keyword evidence="3" id="KW-1185">Reference proteome</keyword>
<dbReference type="Pfam" id="PF18765">
    <property type="entry name" value="Polbeta"/>
    <property type="match status" value="1"/>
</dbReference>
<dbReference type="InterPro" id="IPR036388">
    <property type="entry name" value="WH-like_DNA-bd_sf"/>
</dbReference>
<protein>
    <submittedName>
        <fullName evidence="2">Nucleotidyltransferase domain-containing protein</fullName>
    </submittedName>
</protein>
<sequence>MSRFSNMDTESRSTIILDIPPNEPRIFASRAVNDILSFLSRHHTDEFTITELTDAVEYSQASVSKAIDVLAANYLVTDQRDGNKRTVQINRERLSRPDDPFLQIPQAAFQEPVRVAVDELLDRIDDIVGIVVYGSVARGEADRRSDIDLWVLVEEDRMASQRVANRVRQDLEDRTFDDDRYAYEIDVEGLSAVPNYEDSIREILTSAITLYDTETFDTVQTLLFHGGFDA</sequence>
<proteinExistence type="predicted"/>
<accession>A0ABD5NQI9</accession>
<dbReference type="CDD" id="cd05403">
    <property type="entry name" value="NT_KNTase_like"/>
    <property type="match status" value="1"/>
</dbReference>
<evidence type="ECO:0000259" key="1">
    <source>
        <dbReference type="Pfam" id="PF18765"/>
    </source>
</evidence>
<gene>
    <name evidence="2" type="ORF">ACFOUR_13360</name>
</gene>
<dbReference type="EMBL" id="JBHSAQ010000011">
    <property type="protein sequence ID" value="MFC3959347.1"/>
    <property type="molecule type" value="Genomic_DNA"/>
</dbReference>
<dbReference type="AlphaFoldDB" id="A0ABD5NQI9"/>
<name>A0ABD5NQI9_9EURY</name>
<reference evidence="2 3" key="1">
    <citation type="journal article" date="2019" name="Int. J. Syst. Evol. Microbiol.">
        <title>The Global Catalogue of Microorganisms (GCM) 10K type strain sequencing project: providing services to taxonomists for standard genome sequencing and annotation.</title>
        <authorList>
            <consortium name="The Broad Institute Genomics Platform"/>
            <consortium name="The Broad Institute Genome Sequencing Center for Infectious Disease"/>
            <person name="Wu L."/>
            <person name="Ma J."/>
        </authorList>
    </citation>
    <scope>NUCLEOTIDE SEQUENCE [LARGE SCALE GENOMIC DNA]</scope>
    <source>
        <strain evidence="2 3">IBRC-M 10256</strain>
    </source>
</reference>
<evidence type="ECO:0000313" key="2">
    <source>
        <dbReference type="EMBL" id="MFC3959347.1"/>
    </source>
</evidence>
<dbReference type="PANTHER" id="PTHR33933:SF1">
    <property type="entry name" value="PROTEIN ADENYLYLTRANSFERASE MNTA-RELATED"/>
    <property type="match status" value="1"/>
</dbReference>
<dbReference type="SUPFAM" id="SSF81301">
    <property type="entry name" value="Nucleotidyltransferase"/>
    <property type="match status" value="1"/>
</dbReference>
<dbReference type="Gene3D" id="3.30.460.10">
    <property type="entry name" value="Beta Polymerase, domain 2"/>
    <property type="match status" value="1"/>
</dbReference>
<dbReference type="CDD" id="cd00090">
    <property type="entry name" value="HTH_ARSR"/>
    <property type="match status" value="1"/>
</dbReference>
<dbReference type="SUPFAM" id="SSF46785">
    <property type="entry name" value="Winged helix' DNA-binding domain"/>
    <property type="match status" value="1"/>
</dbReference>
<dbReference type="PANTHER" id="PTHR33933">
    <property type="entry name" value="NUCLEOTIDYLTRANSFERASE"/>
    <property type="match status" value="1"/>
</dbReference>
<dbReference type="Proteomes" id="UP001595846">
    <property type="component" value="Unassembled WGS sequence"/>
</dbReference>
<dbReference type="RefSeq" id="WP_256532896.1">
    <property type="nucleotide sequence ID" value="NZ_CP101824.1"/>
</dbReference>
<dbReference type="InterPro" id="IPR043519">
    <property type="entry name" value="NT_sf"/>
</dbReference>
<evidence type="ECO:0000313" key="3">
    <source>
        <dbReference type="Proteomes" id="UP001595846"/>
    </source>
</evidence>
<dbReference type="InterPro" id="IPR052548">
    <property type="entry name" value="Type_VII_TA_antitoxin"/>
</dbReference>
<dbReference type="InterPro" id="IPR041633">
    <property type="entry name" value="Polbeta"/>
</dbReference>
<comment type="caution">
    <text evidence="2">The sequence shown here is derived from an EMBL/GenBank/DDBJ whole genome shotgun (WGS) entry which is preliminary data.</text>
</comment>
<dbReference type="InterPro" id="IPR036390">
    <property type="entry name" value="WH_DNA-bd_sf"/>
</dbReference>
<dbReference type="Gene3D" id="1.10.10.10">
    <property type="entry name" value="Winged helix-like DNA-binding domain superfamily/Winged helix DNA-binding domain"/>
    <property type="match status" value="1"/>
</dbReference>
<organism evidence="2 3">
    <name type="scientific">Halovivax cerinus</name>
    <dbReference type="NCBI Taxonomy" id="1487865"/>
    <lineage>
        <taxon>Archaea</taxon>
        <taxon>Methanobacteriati</taxon>
        <taxon>Methanobacteriota</taxon>
        <taxon>Stenosarchaea group</taxon>
        <taxon>Halobacteria</taxon>
        <taxon>Halobacteriales</taxon>
        <taxon>Natrialbaceae</taxon>
        <taxon>Halovivax</taxon>
    </lineage>
</organism>